<dbReference type="AlphaFoldDB" id="A0A449BLS2"/>
<dbReference type="RefSeq" id="XP_037489996.1">
    <property type="nucleotide sequence ID" value="XM_037634335.1"/>
</dbReference>
<accession>A0A449BLS2</accession>
<dbReference type="GeneID" id="59892905"/>
<evidence type="ECO:0000256" key="1">
    <source>
        <dbReference type="SAM" id="Phobius"/>
    </source>
</evidence>
<dbReference type="Proteomes" id="UP000290582">
    <property type="component" value="Chromosome PVVCY_01"/>
</dbReference>
<evidence type="ECO:0000313" key="2">
    <source>
        <dbReference type="EMBL" id="VEV54391.1"/>
    </source>
</evidence>
<feature type="transmembrane region" description="Helical" evidence="1">
    <location>
        <begin position="264"/>
        <end position="285"/>
    </location>
</feature>
<evidence type="ECO:0000313" key="3">
    <source>
        <dbReference type="Proteomes" id="UP000290582"/>
    </source>
</evidence>
<name>A0A449BLS2_PLAVN</name>
<protein>
    <submittedName>
        <fullName evidence="2">PIR protein CIR protein</fullName>
    </submittedName>
</protein>
<dbReference type="InterPro" id="IPR006477">
    <property type="entry name" value="Yir_bir_cir"/>
</dbReference>
<keyword evidence="1" id="KW-0812">Transmembrane</keyword>
<keyword evidence="1" id="KW-1133">Transmembrane helix</keyword>
<dbReference type="KEGG" id="pvv:PVVCY_0100020"/>
<organism evidence="2 3">
    <name type="scientific">Plasmodium vinckei vinckei</name>
    <dbReference type="NCBI Taxonomy" id="54757"/>
    <lineage>
        <taxon>Eukaryota</taxon>
        <taxon>Sar</taxon>
        <taxon>Alveolata</taxon>
        <taxon>Apicomplexa</taxon>
        <taxon>Aconoidasida</taxon>
        <taxon>Haemosporida</taxon>
        <taxon>Plasmodiidae</taxon>
        <taxon>Plasmodium</taxon>
        <taxon>Plasmodium (Vinckeia)</taxon>
    </lineage>
</organism>
<gene>
    <name evidence="2" type="ORF">PVVCY_0100020</name>
</gene>
<proteinExistence type="predicted"/>
<dbReference type="EMBL" id="LR215057">
    <property type="protein sequence ID" value="VEV54391.1"/>
    <property type="molecule type" value="Genomic_DNA"/>
</dbReference>
<keyword evidence="1" id="KW-0472">Membrane</keyword>
<reference evidence="2 3" key="1">
    <citation type="submission" date="2019-01" db="EMBL/GenBank/DDBJ databases">
        <authorList>
            <person name="Ramaprasad A."/>
        </authorList>
    </citation>
    <scope>NUCLEOTIDE SEQUENCE [LARGE SCALE GENOMIC DNA]</scope>
</reference>
<dbReference type="NCBIfam" id="TIGR01590">
    <property type="entry name" value="yir-bir-cir_Pla"/>
    <property type="match status" value="1"/>
</dbReference>
<dbReference type="OrthoDB" id="372995at2759"/>
<sequence>MAQPSYDLKKVYKEIFTISNYCVESKGQLTVNSNHKSIHDYCNSWRNSGKGNCDCYFQLASCGFIYLLENLKKYGLDDDKLAEYAILWLSYKLNTAPENCDMNLNNFYTKYIETNNHYNNIINGDDNMNYKKIIDKIKVLIDIKEISKFNDIFYTLFFSYFVIDYNDFKCENYLEFANKFVQYFQKLNNDSNNIKDSLFSQILSTLSNDYDNLKNIYGNKSCKISSIPKLNPKSPVENSGKGDKQILGETSESTSSSLSILKTVIPGLSTFFVIPVFLGVAYKYSLFGIDKLFQRQYIRNKLKKTKKKMELNI</sequence>
<dbReference type="VEuPathDB" id="PlasmoDB:PVVCY_0100020"/>
<dbReference type="Pfam" id="PF06022">
    <property type="entry name" value="Cir_Bir_Yir"/>
    <property type="match status" value="1"/>
</dbReference>